<dbReference type="AlphaFoldDB" id="A0A0A3JJR0"/>
<comment type="caution">
    <text evidence="1">The sequence shown here is derived from an EMBL/GenBank/DDBJ whole genome shotgun (WGS) entry which is preliminary data.</text>
</comment>
<name>A0A0A3JJR0_9BACI</name>
<dbReference type="RefSeq" id="WP_036151572.1">
    <property type="nucleotide sequence ID" value="NZ_AVCX01000015.1"/>
</dbReference>
<dbReference type="OrthoDB" id="9839641at2"/>
<sequence length="204" mass="24477">MKELYGALYIQTDFMKKIMEEKYDSYMLYTYLLRNGYQHNFHSLSLVYDLWNYFYFKDEELVLHPEHNLIYGARSMALKLISGDETMQRLKVTTLERGSESMLAAIYCTNLFIDQLQNYCEVLPEETQRKIKTYMSFDIGKLFSEQFKQVEPYPSLFVELQAKVIKEFYQNKVKNEGALSEQLMEISKLIREFHLRYEQTFSQL</sequence>
<protein>
    <submittedName>
        <fullName evidence="1">Uncharacterized protein</fullName>
    </submittedName>
</protein>
<accession>A0A0A3JJR0</accession>
<dbReference type="eggNOG" id="ENOG502ZJ1S">
    <property type="taxonomic scope" value="Bacteria"/>
</dbReference>
<keyword evidence="2" id="KW-1185">Reference proteome</keyword>
<organism evidence="1 2">
    <name type="scientific">Lysinibacillus odysseyi 34hs-1 = NBRC 100172</name>
    <dbReference type="NCBI Taxonomy" id="1220589"/>
    <lineage>
        <taxon>Bacteria</taxon>
        <taxon>Bacillati</taxon>
        <taxon>Bacillota</taxon>
        <taxon>Bacilli</taxon>
        <taxon>Bacillales</taxon>
        <taxon>Bacillaceae</taxon>
        <taxon>Lysinibacillus</taxon>
    </lineage>
</organism>
<dbReference type="EMBL" id="JPVP01000048">
    <property type="protein sequence ID" value="KGR87227.1"/>
    <property type="molecule type" value="Genomic_DNA"/>
</dbReference>
<gene>
    <name evidence="1" type="ORF">CD32_04145</name>
</gene>
<evidence type="ECO:0000313" key="1">
    <source>
        <dbReference type="EMBL" id="KGR87227.1"/>
    </source>
</evidence>
<dbReference type="Proteomes" id="UP000030437">
    <property type="component" value="Unassembled WGS sequence"/>
</dbReference>
<evidence type="ECO:0000313" key="2">
    <source>
        <dbReference type="Proteomes" id="UP000030437"/>
    </source>
</evidence>
<proteinExistence type="predicted"/>
<reference evidence="1 2" key="1">
    <citation type="submission" date="2014-02" db="EMBL/GenBank/DDBJ databases">
        <title>Draft genome sequence of Lysinibacillus odysseyi NBRC 100172.</title>
        <authorList>
            <person name="Zhang F."/>
            <person name="Wang G."/>
            <person name="Zhang L."/>
        </authorList>
    </citation>
    <scope>NUCLEOTIDE SEQUENCE [LARGE SCALE GENOMIC DNA]</scope>
    <source>
        <strain evidence="1 2">NBRC 100172</strain>
    </source>
</reference>